<dbReference type="EMBL" id="QGKV02001507">
    <property type="protein sequence ID" value="KAF3527240.1"/>
    <property type="molecule type" value="Genomic_DNA"/>
</dbReference>
<sequence>MIGSNKFDHQPYLVKLDGKGKLQYSQIGHPAIVPAKDPFRTYVRRSSTLHGQSVWYGEKHEPRLKYSERPELHAELVPCTDLWTAAHQLATTS</sequence>
<evidence type="ECO:0000313" key="2">
    <source>
        <dbReference type="Proteomes" id="UP000266723"/>
    </source>
</evidence>
<protein>
    <submittedName>
        <fullName evidence="1">Uncharacterized protein</fullName>
    </submittedName>
</protein>
<name>A0ABQ7B518_BRACR</name>
<evidence type="ECO:0000313" key="1">
    <source>
        <dbReference type="EMBL" id="KAF3527240.1"/>
    </source>
</evidence>
<reference evidence="1 2" key="1">
    <citation type="journal article" date="2020" name="BMC Genomics">
        <title>Intraspecific diversification of the crop wild relative Brassica cretica Lam. using demographic model selection.</title>
        <authorList>
            <person name="Kioukis A."/>
            <person name="Michalopoulou V.A."/>
            <person name="Briers L."/>
            <person name="Pirintsos S."/>
            <person name="Studholme D.J."/>
            <person name="Pavlidis P."/>
            <person name="Sarris P.F."/>
        </authorList>
    </citation>
    <scope>NUCLEOTIDE SEQUENCE [LARGE SCALE GENOMIC DNA]</scope>
    <source>
        <strain evidence="2">cv. PFS-1207/04</strain>
    </source>
</reference>
<accession>A0ABQ7B518</accession>
<proteinExistence type="predicted"/>
<comment type="caution">
    <text evidence="1">The sequence shown here is derived from an EMBL/GenBank/DDBJ whole genome shotgun (WGS) entry which is preliminary data.</text>
</comment>
<keyword evidence="2" id="KW-1185">Reference proteome</keyword>
<gene>
    <name evidence="1" type="ORF">DY000_02039475</name>
</gene>
<dbReference type="Proteomes" id="UP000266723">
    <property type="component" value="Unassembled WGS sequence"/>
</dbReference>
<organism evidence="1 2">
    <name type="scientific">Brassica cretica</name>
    <name type="common">Mustard</name>
    <dbReference type="NCBI Taxonomy" id="69181"/>
    <lineage>
        <taxon>Eukaryota</taxon>
        <taxon>Viridiplantae</taxon>
        <taxon>Streptophyta</taxon>
        <taxon>Embryophyta</taxon>
        <taxon>Tracheophyta</taxon>
        <taxon>Spermatophyta</taxon>
        <taxon>Magnoliopsida</taxon>
        <taxon>eudicotyledons</taxon>
        <taxon>Gunneridae</taxon>
        <taxon>Pentapetalae</taxon>
        <taxon>rosids</taxon>
        <taxon>malvids</taxon>
        <taxon>Brassicales</taxon>
        <taxon>Brassicaceae</taxon>
        <taxon>Brassiceae</taxon>
        <taxon>Brassica</taxon>
    </lineage>
</organism>